<evidence type="ECO:0000313" key="2">
    <source>
        <dbReference type="Proteomes" id="UP000035721"/>
    </source>
</evidence>
<gene>
    <name evidence="1" type="ORF">BN12_3390001</name>
</gene>
<protein>
    <submittedName>
        <fullName evidence="1">Uncharacterized protein</fullName>
    </submittedName>
</protein>
<organism evidence="1 2">
    <name type="scientific">Nostocoides japonicum T1-X7</name>
    <dbReference type="NCBI Taxonomy" id="1194083"/>
    <lineage>
        <taxon>Bacteria</taxon>
        <taxon>Bacillati</taxon>
        <taxon>Actinomycetota</taxon>
        <taxon>Actinomycetes</taxon>
        <taxon>Micrococcales</taxon>
        <taxon>Intrasporangiaceae</taxon>
        <taxon>Nostocoides</taxon>
    </lineage>
</organism>
<sequence>MLVLVNGLPGSGKSSVARRYADAHPPTLCLDVDVVRSLVGGWRDDPSGASAVARRLALVMARTQLVEGADVVVPQLVARLEFVEGLAETADRAGVRFLEILLDVPRGVALERFSARSQSSADPLDRLAAEHLAGMSSTAPDPADPRVDAGSAMPAGRLRAVGSDGGMVAAEPDLVGSAAPSPSDRWGTGMATYAGRLADAVAARPGTVRIDASGPLDEVYSSFVDVLRAARLSR</sequence>
<dbReference type="InterPro" id="IPR027417">
    <property type="entry name" value="P-loop_NTPase"/>
</dbReference>
<dbReference type="Proteomes" id="UP000035721">
    <property type="component" value="Unassembled WGS sequence"/>
</dbReference>
<keyword evidence="2" id="KW-1185">Reference proteome</keyword>
<proteinExistence type="predicted"/>
<dbReference type="Gene3D" id="3.40.50.300">
    <property type="entry name" value="P-loop containing nucleotide triphosphate hydrolases"/>
    <property type="match status" value="1"/>
</dbReference>
<dbReference type="Pfam" id="PF13671">
    <property type="entry name" value="AAA_33"/>
    <property type="match status" value="1"/>
</dbReference>
<name>A0A077M3K4_9MICO</name>
<reference evidence="1 2" key="1">
    <citation type="journal article" date="2013" name="ISME J.">
        <title>A metabolic model for members of the genus Tetrasphaera involved in enhanced biological phosphorus removal.</title>
        <authorList>
            <person name="Kristiansen R."/>
            <person name="Nguyen H.T.T."/>
            <person name="Saunders A.M."/>
            <person name="Nielsen J.L."/>
            <person name="Wimmer R."/>
            <person name="Le V.Q."/>
            <person name="McIlroy S.J."/>
            <person name="Petrovski S."/>
            <person name="Seviour R.J."/>
            <person name="Calteau A."/>
            <person name="Nielsen K.L."/>
            <person name="Nielsen P.H."/>
        </authorList>
    </citation>
    <scope>NUCLEOTIDE SEQUENCE [LARGE SCALE GENOMIC DNA]</scope>
    <source>
        <strain evidence="1 2">T1-X7</strain>
    </source>
</reference>
<comment type="caution">
    <text evidence="1">The sequence shown here is derived from an EMBL/GenBank/DDBJ whole genome shotgun (WGS) entry which is preliminary data.</text>
</comment>
<accession>A0A077M3K4</accession>
<dbReference type="EMBL" id="CAJB01000267">
    <property type="protein sequence ID" value="CCH78749.1"/>
    <property type="molecule type" value="Genomic_DNA"/>
</dbReference>
<dbReference type="STRING" id="1194083.BN12_3390001"/>
<evidence type="ECO:0000313" key="1">
    <source>
        <dbReference type="EMBL" id="CCH78749.1"/>
    </source>
</evidence>
<dbReference type="SUPFAM" id="SSF52540">
    <property type="entry name" value="P-loop containing nucleoside triphosphate hydrolases"/>
    <property type="match status" value="1"/>
</dbReference>
<dbReference type="AlphaFoldDB" id="A0A077M3K4"/>